<organism evidence="1 2">
    <name type="scientific">Listeria fleischmannii FSL S10-1203</name>
    <dbReference type="NCBI Taxonomy" id="1265822"/>
    <lineage>
        <taxon>Bacteria</taxon>
        <taxon>Bacillati</taxon>
        <taxon>Bacillota</taxon>
        <taxon>Bacilli</taxon>
        <taxon>Bacillales</taxon>
        <taxon>Listeriaceae</taxon>
        <taxon>Listeria</taxon>
    </lineage>
</organism>
<dbReference type="EMBL" id="AODM01000005">
    <property type="protein sequence ID" value="EUJ64747.1"/>
    <property type="molecule type" value="Genomic_DNA"/>
</dbReference>
<dbReference type="AlphaFoldDB" id="W7DQH6"/>
<evidence type="ECO:0000313" key="2">
    <source>
        <dbReference type="Proteomes" id="UP000019241"/>
    </source>
</evidence>
<sequence length="173" mass="18164">MAKSAKSGAKSVDFSPVGKGIGDGMSAGFDGQSLITKVKKAVETAKAEAKKAGDIHSPSRWFRQVIGQNIGKGMALGVDDEVDNVVSSMHGIIESAKRTTQDSQAALLFGSGKKEVQVTTKDGTASLIAQALKDFVTTHQTVVLDTGETIGGIGPGMNEFLGHTTRKDERDSW</sequence>
<evidence type="ECO:0000313" key="1">
    <source>
        <dbReference type="EMBL" id="EUJ64747.1"/>
    </source>
</evidence>
<dbReference type="Proteomes" id="UP000019241">
    <property type="component" value="Unassembled WGS sequence"/>
</dbReference>
<reference evidence="1 2" key="1">
    <citation type="submission" date="2012-12" db="EMBL/GenBank/DDBJ databases">
        <title>Novel taxa of Listeriaceae from agricultural environments in the United States.</title>
        <authorList>
            <person name="den Bakker H.C."/>
            <person name="Allred A."/>
            <person name="Warchocki S."/>
            <person name="Wright E.M."/>
            <person name="Burrell A."/>
            <person name="Nightingale K.K."/>
            <person name="Kephart D."/>
            <person name="Wiedmann M."/>
        </authorList>
    </citation>
    <scope>NUCLEOTIDE SEQUENCE [LARGE SCALE GENOMIC DNA]</scope>
    <source>
        <strain evidence="1 2">FSL S10-1203</strain>
    </source>
</reference>
<dbReference type="RefSeq" id="WP_036061819.1">
    <property type="nucleotide sequence ID" value="NZ_AODM01000005.1"/>
</dbReference>
<protein>
    <submittedName>
        <fullName evidence="1">Phage tail tape measure protein, TP901 family protein</fullName>
    </submittedName>
</protein>
<dbReference type="PATRIC" id="fig|1265822.4.peg.207"/>
<comment type="caution">
    <text evidence="1">The sequence shown here is derived from an EMBL/GenBank/DDBJ whole genome shotgun (WGS) entry which is preliminary data.</text>
</comment>
<accession>W7DQH6</accession>
<gene>
    <name evidence="1" type="ORF">MCOL2_01005</name>
</gene>
<proteinExistence type="predicted"/>
<name>W7DQH6_9LIST</name>